<evidence type="ECO:0000256" key="1">
    <source>
        <dbReference type="ARBA" id="ARBA00007835"/>
    </source>
</evidence>
<comment type="function">
    <text evidence="7">Putative phospholipase.</text>
</comment>
<dbReference type="Gene3D" id="3.60.60.30">
    <property type="match status" value="1"/>
</dbReference>
<accession>A0A0D8XX69</accession>
<evidence type="ECO:0000256" key="6">
    <source>
        <dbReference type="ARBA" id="ARBA00023180"/>
    </source>
</evidence>
<keyword evidence="5 7" id="KW-0443">Lipid metabolism</keyword>
<dbReference type="Pfam" id="PF04916">
    <property type="entry name" value="Phospholip_B"/>
    <property type="match status" value="2"/>
</dbReference>
<keyword evidence="4 7" id="KW-0442">Lipid degradation</keyword>
<dbReference type="EC" id="3.1.1.-" evidence="7"/>
<keyword evidence="9" id="KW-1185">Reference proteome</keyword>
<gene>
    <name evidence="8" type="ORF">DICVIV_06973</name>
</gene>
<comment type="similarity">
    <text evidence="1 7">Belongs to the phospholipase B-like family.</text>
</comment>
<reference evidence="9" key="2">
    <citation type="journal article" date="2016" name="Sci. Rep.">
        <title>Dictyocaulus viviparus genome, variome and transcriptome elucidate lungworm biology and support future intervention.</title>
        <authorList>
            <person name="McNulty S.N."/>
            <person name="Strube C."/>
            <person name="Rosa B.A."/>
            <person name="Martin J.C."/>
            <person name="Tyagi R."/>
            <person name="Choi Y.J."/>
            <person name="Wang Q."/>
            <person name="Hallsworth Pepin K."/>
            <person name="Zhang X."/>
            <person name="Ozersky P."/>
            <person name="Wilson R.K."/>
            <person name="Sternberg P.W."/>
            <person name="Gasser R.B."/>
            <person name="Mitreva M."/>
        </authorList>
    </citation>
    <scope>NUCLEOTIDE SEQUENCE [LARGE SCALE GENOMIC DNA]</scope>
    <source>
        <strain evidence="9">HannoverDv2000</strain>
    </source>
</reference>
<proteinExistence type="inferred from homology"/>
<keyword evidence="3 7" id="KW-0378">Hydrolase</keyword>
<dbReference type="Proteomes" id="UP000053766">
    <property type="component" value="Unassembled WGS sequence"/>
</dbReference>
<dbReference type="InterPro" id="IPR007000">
    <property type="entry name" value="PLipase_B-like"/>
</dbReference>
<organism evidence="8 9">
    <name type="scientific">Dictyocaulus viviparus</name>
    <name type="common">Bovine lungworm</name>
    <dbReference type="NCBI Taxonomy" id="29172"/>
    <lineage>
        <taxon>Eukaryota</taxon>
        <taxon>Metazoa</taxon>
        <taxon>Ecdysozoa</taxon>
        <taxon>Nematoda</taxon>
        <taxon>Chromadorea</taxon>
        <taxon>Rhabditida</taxon>
        <taxon>Rhabditina</taxon>
        <taxon>Rhabditomorpha</taxon>
        <taxon>Strongyloidea</taxon>
        <taxon>Metastrongylidae</taxon>
        <taxon>Dictyocaulus</taxon>
    </lineage>
</organism>
<dbReference type="STRING" id="29172.A0A0D8XX69"/>
<dbReference type="GO" id="GO:0009395">
    <property type="term" value="P:phospholipid catabolic process"/>
    <property type="evidence" value="ECO:0007669"/>
    <property type="project" value="TreeGrafter"/>
</dbReference>
<keyword evidence="2" id="KW-0732">Signal</keyword>
<name>A0A0D8XX69_DICVI</name>
<dbReference type="PANTHER" id="PTHR12370">
    <property type="entry name" value="PHOSPHOLIPASE B-RELATED"/>
    <property type="match status" value="1"/>
</dbReference>
<evidence type="ECO:0000256" key="7">
    <source>
        <dbReference type="RuleBase" id="RU364138"/>
    </source>
</evidence>
<evidence type="ECO:0000256" key="2">
    <source>
        <dbReference type="ARBA" id="ARBA00022729"/>
    </source>
</evidence>
<dbReference type="GO" id="GO:0004620">
    <property type="term" value="F:phospholipase activity"/>
    <property type="evidence" value="ECO:0007669"/>
    <property type="project" value="InterPro"/>
</dbReference>
<reference evidence="8 9" key="1">
    <citation type="submission" date="2013-11" db="EMBL/GenBank/DDBJ databases">
        <title>Draft genome of the bovine lungworm Dictyocaulus viviparus.</title>
        <authorList>
            <person name="Mitreva M."/>
        </authorList>
    </citation>
    <scope>NUCLEOTIDE SEQUENCE [LARGE SCALE GENOMIC DNA]</scope>
    <source>
        <strain evidence="8 9">HannoverDv2000</strain>
    </source>
</reference>
<sequence length="398" mass="45352">MTLNQLLGMIDGYEGTMGRTWAVEELVTHPLYLLQLAGDLEDLVGKFGKPETSRSILAGNGHCSALVKVIFNLLPNFSDVYFSHVTWSSYSTMLRVQKRYTFATGDPGQRYAFSGYPGSISSIDDFILTSSHLAIMETTIANYNERLYKLMTPNSILYWIRAQVAHRTSSSGIQWAKVFSRFNSGTYNNQWIILDYKMFKRGRRDHPSHGLLHVLEQLPNRTAHADMTHALIRNTYWPSYNRPYFPKIFELSGSEKMVKKYGDWYRSNNYTKDPLSVCECDPPYSAKNAISSRSDLNPPNGTYPFPSLGHQDSGATDMKMTNSKLIESLSFTAIAGPTHDPTPVFDWSTTSFENIVPHNGQPLRWTFKPITHQWSSSLYDKITQDDELLAEQQQRFTT</sequence>
<dbReference type="EMBL" id="KN716327">
    <property type="protein sequence ID" value="KJH46951.1"/>
    <property type="molecule type" value="Genomic_DNA"/>
</dbReference>
<dbReference type="GO" id="GO:0005576">
    <property type="term" value="C:extracellular region"/>
    <property type="evidence" value="ECO:0007669"/>
    <property type="project" value="TreeGrafter"/>
</dbReference>
<dbReference type="AlphaFoldDB" id="A0A0D8XX69"/>
<keyword evidence="6" id="KW-0325">Glycoprotein</keyword>
<evidence type="ECO:0000313" key="8">
    <source>
        <dbReference type="EMBL" id="KJH46951.1"/>
    </source>
</evidence>
<dbReference type="PANTHER" id="PTHR12370:SF3">
    <property type="entry name" value="PHOSPHOLIPASE B-LIKE 2-RELATED"/>
    <property type="match status" value="1"/>
</dbReference>
<dbReference type="OrthoDB" id="443524at2759"/>
<protein>
    <recommendedName>
        <fullName evidence="7">Phospholipase B-like</fullName>
        <ecNumber evidence="7">3.1.1.-</ecNumber>
    </recommendedName>
</protein>
<evidence type="ECO:0000256" key="4">
    <source>
        <dbReference type="ARBA" id="ARBA00022963"/>
    </source>
</evidence>
<evidence type="ECO:0000256" key="5">
    <source>
        <dbReference type="ARBA" id="ARBA00023098"/>
    </source>
</evidence>
<evidence type="ECO:0000313" key="9">
    <source>
        <dbReference type="Proteomes" id="UP000053766"/>
    </source>
</evidence>
<evidence type="ECO:0000256" key="3">
    <source>
        <dbReference type="ARBA" id="ARBA00022801"/>
    </source>
</evidence>